<comment type="caution">
    <text evidence="10">The sequence shown here is derived from an EMBL/GenBank/DDBJ whole genome shotgun (WGS) entry which is preliminary data.</text>
</comment>
<keyword evidence="7 9" id="KW-0418">Kinase</keyword>
<comment type="catalytic activity">
    <reaction evidence="9">
        <text>1D-myo-inositol 1,3,4,5,6-pentakisphosphate + ATP = 1D-myo-inositol hexakisphosphate + ADP + H(+)</text>
        <dbReference type="Rhea" id="RHEA:20313"/>
        <dbReference type="ChEBI" id="CHEBI:15378"/>
        <dbReference type="ChEBI" id="CHEBI:30616"/>
        <dbReference type="ChEBI" id="CHEBI:57733"/>
        <dbReference type="ChEBI" id="CHEBI:58130"/>
        <dbReference type="ChEBI" id="CHEBI:456216"/>
        <dbReference type="EC" id="2.7.1.158"/>
    </reaction>
</comment>
<evidence type="ECO:0000256" key="1">
    <source>
        <dbReference type="ARBA" id="ARBA00003979"/>
    </source>
</evidence>
<dbReference type="GO" id="GO:0005524">
    <property type="term" value="F:ATP binding"/>
    <property type="evidence" value="ECO:0007669"/>
    <property type="project" value="UniProtKB-KW"/>
</dbReference>
<dbReference type="Pfam" id="PF06090">
    <property type="entry name" value="Ins_P5_2-kin"/>
    <property type="match status" value="2"/>
</dbReference>
<evidence type="ECO:0000313" key="11">
    <source>
        <dbReference type="Proteomes" id="UP000224634"/>
    </source>
</evidence>
<accession>A0A2B7YJ76</accession>
<evidence type="ECO:0000256" key="9">
    <source>
        <dbReference type="RuleBase" id="RU364126"/>
    </source>
</evidence>
<protein>
    <recommendedName>
        <fullName evidence="4 9">Inositol-pentakisphosphate 2-kinase</fullName>
        <ecNumber evidence="3 9">2.7.1.158</ecNumber>
    </recommendedName>
</protein>
<gene>
    <name evidence="10" type="ORF">AJ80_03059</name>
</gene>
<evidence type="ECO:0000256" key="2">
    <source>
        <dbReference type="ARBA" id="ARBA00008305"/>
    </source>
</evidence>
<comment type="domain">
    <text evidence="9">The EXKPK motif is conserved in inositol-pentakisphosphate 2-kinases of both family 1 and 2.</text>
</comment>
<keyword evidence="5 9" id="KW-0808">Transferase</keyword>
<evidence type="ECO:0000256" key="4">
    <source>
        <dbReference type="ARBA" id="ARBA00014846"/>
    </source>
</evidence>
<comment type="function">
    <text evidence="9">Phosphorylates Ins(1,3,4,5,6)P5 at position 2 to form Ins(1,2,3,4,5,6)P6 (InsP6 or phytate).</text>
</comment>
<dbReference type="AlphaFoldDB" id="A0A2B7YJ76"/>
<comment type="function">
    <text evidence="1">Has kinase activity and phosphorylates inositol-1,3,4,5,6-pentakisphosphate (Ins(1,3,4,5,6)P5) to produce 1,2,3,4,5,6-hexakisphosphate (InsP6), also known as phytate.</text>
</comment>
<keyword evidence="11" id="KW-1185">Reference proteome</keyword>
<evidence type="ECO:0000256" key="5">
    <source>
        <dbReference type="ARBA" id="ARBA00022679"/>
    </source>
</evidence>
<dbReference type="EMBL" id="PDNA01000032">
    <property type="protein sequence ID" value="PGH21626.1"/>
    <property type="molecule type" value="Genomic_DNA"/>
</dbReference>
<dbReference type="PANTHER" id="PTHR14456:SF2">
    <property type="entry name" value="INOSITOL-PENTAKISPHOSPHATE 2-KINASE"/>
    <property type="match status" value="1"/>
</dbReference>
<dbReference type="EC" id="2.7.1.158" evidence="3 9"/>
<dbReference type="GO" id="GO:0035299">
    <property type="term" value="F:inositol-1,3,4,5,6-pentakisphosphate 2-kinase activity"/>
    <property type="evidence" value="ECO:0007669"/>
    <property type="project" value="UniProtKB-EC"/>
</dbReference>
<sequence>MGHLESDSIQTYGAAPVTLHMANKAIELPNGTKAFYLAEGGANIIYKIVVPEGTVADGTTRMKGKNPFSGKLLRLRKSIDSGTPYQETMRNFDSLIRPLFRDDELVDQTMIRLPMGFISQCNDQLHIDEACNRRPKSRHGVYLSTKEAYGLLITDMTPTPGSGTCLWEFKPKWLLQSPSAPINAKRCRTCALREMKNFDARLAGERDNQSFCPLDLVSDNFEDVWRATKSMKGTHGRLRVARFLHRNSTLLKLQAWQQQLNAVGLPGLQAHLRERAVSMTLRDCSMYVRVPEDEREPLEIRLGDLDFKSGTGGKLQYWRDTENRLINEGWYSGNRRCQAPTECALQGARADLRLSINAKLKENRPLDGATKSLGE</sequence>
<comment type="similarity">
    <text evidence="2">Belongs to the IPK1 type 1 family.</text>
</comment>
<evidence type="ECO:0000313" key="10">
    <source>
        <dbReference type="EMBL" id="PGH21626.1"/>
    </source>
</evidence>
<dbReference type="PANTHER" id="PTHR14456">
    <property type="entry name" value="INOSITOL POLYPHOSPHATE KINASE 1"/>
    <property type="match status" value="1"/>
</dbReference>
<evidence type="ECO:0000256" key="7">
    <source>
        <dbReference type="ARBA" id="ARBA00022777"/>
    </source>
</evidence>
<keyword evidence="6 9" id="KW-0547">Nucleotide-binding</keyword>
<dbReference type="GO" id="GO:0032958">
    <property type="term" value="P:inositol phosphate biosynthetic process"/>
    <property type="evidence" value="ECO:0007669"/>
    <property type="project" value="TreeGrafter"/>
</dbReference>
<dbReference type="InterPro" id="IPR009286">
    <property type="entry name" value="Ins_P5_2-kin"/>
</dbReference>
<reference evidence="10 11" key="1">
    <citation type="submission" date="2017-10" db="EMBL/GenBank/DDBJ databases">
        <title>Comparative genomics in systemic dimorphic fungi from Ajellomycetaceae.</title>
        <authorList>
            <person name="Munoz J.F."/>
            <person name="Mcewen J.G."/>
            <person name="Clay O.K."/>
            <person name="Cuomo C.A."/>
        </authorList>
    </citation>
    <scope>NUCLEOTIDE SEQUENCE [LARGE SCALE GENOMIC DNA]</scope>
    <source>
        <strain evidence="10 11">UAMH7299</strain>
    </source>
</reference>
<proteinExistence type="inferred from homology"/>
<evidence type="ECO:0000256" key="3">
    <source>
        <dbReference type="ARBA" id="ARBA00012023"/>
    </source>
</evidence>
<organism evidence="10 11">
    <name type="scientific">Polytolypa hystricis (strain UAMH7299)</name>
    <dbReference type="NCBI Taxonomy" id="1447883"/>
    <lineage>
        <taxon>Eukaryota</taxon>
        <taxon>Fungi</taxon>
        <taxon>Dikarya</taxon>
        <taxon>Ascomycota</taxon>
        <taxon>Pezizomycotina</taxon>
        <taxon>Eurotiomycetes</taxon>
        <taxon>Eurotiomycetidae</taxon>
        <taxon>Onygenales</taxon>
        <taxon>Onygenales incertae sedis</taxon>
        <taxon>Polytolypa</taxon>
    </lineage>
</organism>
<keyword evidence="8 9" id="KW-0067">ATP-binding</keyword>
<dbReference type="OrthoDB" id="272370at2759"/>
<evidence type="ECO:0000256" key="8">
    <source>
        <dbReference type="ARBA" id="ARBA00022840"/>
    </source>
</evidence>
<evidence type="ECO:0000256" key="6">
    <source>
        <dbReference type="ARBA" id="ARBA00022741"/>
    </source>
</evidence>
<name>A0A2B7YJ76_POLH7</name>
<dbReference type="Proteomes" id="UP000224634">
    <property type="component" value="Unassembled WGS sequence"/>
</dbReference>
<dbReference type="GO" id="GO:0005634">
    <property type="term" value="C:nucleus"/>
    <property type="evidence" value="ECO:0007669"/>
    <property type="project" value="TreeGrafter"/>
</dbReference>
<dbReference type="STRING" id="1447883.A0A2B7YJ76"/>